<dbReference type="InterPro" id="IPR012349">
    <property type="entry name" value="Split_barrel_FMN-bd"/>
</dbReference>
<dbReference type="SMART" id="SM00903">
    <property type="entry name" value="Flavin_Reduct"/>
    <property type="match status" value="1"/>
</dbReference>
<evidence type="ECO:0000256" key="1">
    <source>
        <dbReference type="ARBA" id="ARBA00023002"/>
    </source>
</evidence>
<sequence length="170" mass="17321">MPVDAALYSAALGQYAAGVCLLTVRDGIDDVGTTVSSVMSVSAAPPLVAVGLTADGYPAEVLEEVGSCALTVLAAAHGIVASRFASAGRPSARHLLESVAWTRAAGSGGIVLTEGLVALDCRLERLVPAGDHVLALLAIEDVPVLNEAAAPLLRLRGRYVDESARPLGRP</sequence>
<evidence type="ECO:0000313" key="3">
    <source>
        <dbReference type="EMBL" id="SNR82945.1"/>
    </source>
</evidence>
<dbReference type="Proteomes" id="UP000198403">
    <property type="component" value="Unassembled WGS sequence"/>
</dbReference>
<evidence type="ECO:0000259" key="2">
    <source>
        <dbReference type="SMART" id="SM00903"/>
    </source>
</evidence>
<dbReference type="EMBL" id="FZNO01000029">
    <property type="protein sequence ID" value="SNR82945.1"/>
    <property type="molecule type" value="Genomic_DNA"/>
</dbReference>
<gene>
    <name evidence="3" type="ORF">SAMN06272737_12914</name>
</gene>
<dbReference type="PANTHER" id="PTHR30466:SF1">
    <property type="entry name" value="FMN REDUCTASE (NADH) RUTF"/>
    <property type="match status" value="1"/>
</dbReference>
<dbReference type="AlphaFoldDB" id="A0A238ZHK4"/>
<name>A0A238ZHK4_9ACTN</name>
<evidence type="ECO:0000313" key="4">
    <source>
        <dbReference type="Proteomes" id="UP000198403"/>
    </source>
</evidence>
<dbReference type="GO" id="GO:0010181">
    <property type="term" value="F:FMN binding"/>
    <property type="evidence" value="ECO:0007669"/>
    <property type="project" value="InterPro"/>
</dbReference>
<dbReference type="InterPro" id="IPR002563">
    <property type="entry name" value="Flavin_Rdtase-like_dom"/>
</dbReference>
<organism evidence="3 4">
    <name type="scientific">Blastococcus mobilis</name>
    <dbReference type="NCBI Taxonomy" id="1938746"/>
    <lineage>
        <taxon>Bacteria</taxon>
        <taxon>Bacillati</taxon>
        <taxon>Actinomycetota</taxon>
        <taxon>Actinomycetes</taxon>
        <taxon>Geodermatophilales</taxon>
        <taxon>Geodermatophilaceae</taxon>
        <taxon>Blastococcus</taxon>
    </lineage>
</organism>
<proteinExistence type="predicted"/>
<dbReference type="GO" id="GO:0042602">
    <property type="term" value="F:riboflavin reductase (NADPH) activity"/>
    <property type="evidence" value="ECO:0007669"/>
    <property type="project" value="TreeGrafter"/>
</dbReference>
<dbReference type="Gene3D" id="2.30.110.10">
    <property type="entry name" value="Electron Transport, Fmn-binding Protein, Chain A"/>
    <property type="match status" value="1"/>
</dbReference>
<dbReference type="OrthoDB" id="9792858at2"/>
<dbReference type="PANTHER" id="PTHR30466">
    <property type="entry name" value="FLAVIN REDUCTASE"/>
    <property type="match status" value="1"/>
</dbReference>
<keyword evidence="1" id="KW-0560">Oxidoreductase</keyword>
<protein>
    <submittedName>
        <fullName evidence="3">NADH-FMN oxidoreductase RutF, flavin reductase (DIM6/NTAB) family</fullName>
    </submittedName>
</protein>
<dbReference type="InterPro" id="IPR050268">
    <property type="entry name" value="NADH-dep_flavin_reductase"/>
</dbReference>
<accession>A0A238ZHK4</accession>
<keyword evidence="4" id="KW-1185">Reference proteome</keyword>
<feature type="domain" description="Flavin reductase like" evidence="2">
    <location>
        <begin position="12"/>
        <end position="161"/>
    </location>
</feature>
<dbReference type="Pfam" id="PF01613">
    <property type="entry name" value="Flavin_Reduct"/>
    <property type="match status" value="1"/>
</dbReference>
<dbReference type="SUPFAM" id="SSF50475">
    <property type="entry name" value="FMN-binding split barrel"/>
    <property type="match status" value="1"/>
</dbReference>
<reference evidence="3 4" key="1">
    <citation type="submission" date="2017-06" db="EMBL/GenBank/DDBJ databases">
        <authorList>
            <person name="Kim H.J."/>
            <person name="Triplett B.A."/>
        </authorList>
    </citation>
    <scope>NUCLEOTIDE SEQUENCE [LARGE SCALE GENOMIC DNA]</scope>
    <source>
        <strain evidence="3 4">DSM 44272</strain>
    </source>
</reference>
<dbReference type="RefSeq" id="WP_089338408.1">
    <property type="nucleotide sequence ID" value="NZ_FZNO01000029.1"/>
</dbReference>